<evidence type="ECO:0000256" key="2">
    <source>
        <dbReference type="SAM" id="Phobius"/>
    </source>
</evidence>
<gene>
    <name evidence="4" type="ORF">BOH78_1222</name>
    <name evidence="3" type="ORF">JL09_g2240</name>
</gene>
<comment type="caution">
    <text evidence="3">The sequence shown here is derived from an EMBL/GenBank/DDBJ whole genome shotgun (WGS) entry which is preliminary data.</text>
</comment>
<evidence type="ECO:0000313" key="4">
    <source>
        <dbReference type="EMBL" id="ONH76455.1"/>
    </source>
</evidence>
<evidence type="ECO:0000256" key="1">
    <source>
        <dbReference type="SAM" id="MobiDB-lite"/>
    </source>
</evidence>
<evidence type="ECO:0000313" key="5">
    <source>
        <dbReference type="Proteomes" id="UP000029867"/>
    </source>
</evidence>
<reference evidence="3" key="2">
    <citation type="submission" date="2014-08" db="EMBL/GenBank/DDBJ databases">
        <title>Exploiting Issatchenkia orientalis SD108 for Succinic Acid Production.</title>
        <authorList>
            <person name="Xiao H."/>
            <person name="Shao Z."/>
            <person name="Jiang Y."/>
            <person name="Dole S."/>
            <person name="Zhao H."/>
        </authorList>
    </citation>
    <scope>NUCLEOTIDE SEQUENCE [LARGE SCALE GENOMIC DNA]</scope>
    <source>
        <strain evidence="3">SD108</strain>
    </source>
</reference>
<dbReference type="VEuPathDB" id="FungiDB:C5L36_0C10790"/>
<feature type="transmembrane region" description="Helical" evidence="2">
    <location>
        <begin position="57"/>
        <end position="77"/>
    </location>
</feature>
<reference evidence="6" key="3">
    <citation type="journal article" date="2017" name="Genome Announc.">
        <title>Genome sequences of Cyberlindnera fabianii 65, Pichia kudriavzevii 129, and Saccharomyces cerevisiae 131 isolated from fermented masau fruits in Zimbabwe.</title>
        <authorList>
            <person name="van Rijswijck I.M.H."/>
            <person name="Derks M.F.L."/>
            <person name="Abee T."/>
            <person name="de Ridder D."/>
            <person name="Smid E.J."/>
        </authorList>
    </citation>
    <scope>NUCLEOTIDE SEQUENCE [LARGE SCALE GENOMIC DNA]</scope>
    <source>
        <strain evidence="6">129</strain>
    </source>
</reference>
<organism evidence="3 5">
    <name type="scientific">Pichia kudriavzevii</name>
    <name type="common">Yeast</name>
    <name type="synonym">Issatchenkia orientalis</name>
    <dbReference type="NCBI Taxonomy" id="4909"/>
    <lineage>
        <taxon>Eukaryota</taxon>
        <taxon>Fungi</taxon>
        <taxon>Dikarya</taxon>
        <taxon>Ascomycota</taxon>
        <taxon>Saccharomycotina</taxon>
        <taxon>Pichiomycetes</taxon>
        <taxon>Pichiales</taxon>
        <taxon>Pichiaceae</taxon>
        <taxon>Pichia</taxon>
    </lineage>
</organism>
<keyword evidence="2" id="KW-1133">Transmembrane helix</keyword>
<dbReference type="PANTHER" id="PTHR28029">
    <property type="entry name" value="PROTEIN ILM1"/>
    <property type="match status" value="1"/>
</dbReference>
<reference evidence="4" key="4">
    <citation type="submission" date="2017-01" db="EMBL/GenBank/DDBJ databases">
        <authorList>
            <person name="Mah S.A."/>
            <person name="Swanson W.J."/>
            <person name="Moy G.W."/>
            <person name="Vacquier V.D."/>
        </authorList>
    </citation>
    <scope>NUCLEOTIDE SEQUENCE [LARGE SCALE GENOMIC DNA]</scope>
    <source>
        <strain evidence="4">129</strain>
    </source>
</reference>
<keyword evidence="2" id="KW-0472">Membrane</keyword>
<name>A0A099P2Y8_PICKU</name>
<feature type="transmembrane region" description="Helical" evidence="2">
    <location>
        <begin position="6"/>
        <end position="25"/>
    </location>
</feature>
<dbReference type="PANTHER" id="PTHR28029:SF1">
    <property type="entry name" value="PROTEIN ILM1"/>
    <property type="match status" value="1"/>
</dbReference>
<reference evidence="5" key="1">
    <citation type="journal article" date="2014" name="Microb. Cell Fact.">
        <title>Exploiting Issatchenkia orientalis SD108 for succinic acid production.</title>
        <authorList>
            <person name="Xiao H."/>
            <person name="Shao Z."/>
            <person name="Jiang Y."/>
            <person name="Dole S."/>
            <person name="Zhao H."/>
        </authorList>
    </citation>
    <scope>NUCLEOTIDE SEQUENCE [LARGE SCALE GENOMIC DNA]</scope>
    <source>
        <strain evidence="5">SD108</strain>
    </source>
</reference>
<feature type="transmembrane region" description="Helical" evidence="2">
    <location>
        <begin position="89"/>
        <end position="109"/>
    </location>
</feature>
<feature type="region of interest" description="Disordered" evidence="1">
    <location>
        <begin position="145"/>
        <end position="166"/>
    </location>
</feature>
<dbReference type="EMBL" id="MQVM01000004">
    <property type="protein sequence ID" value="ONH76455.1"/>
    <property type="molecule type" value="Genomic_DNA"/>
</dbReference>
<dbReference type="eggNOG" id="ENOG502RZTE">
    <property type="taxonomic scope" value="Eukaryota"/>
</dbReference>
<evidence type="ECO:0000313" key="3">
    <source>
        <dbReference type="EMBL" id="KGK38659.1"/>
    </source>
</evidence>
<dbReference type="InterPro" id="IPR018815">
    <property type="entry name" value="Incr_loss_mito_DNA_1"/>
</dbReference>
<dbReference type="EMBL" id="JQFK01000017">
    <property type="protein sequence ID" value="KGK38659.1"/>
    <property type="molecule type" value="Genomic_DNA"/>
</dbReference>
<protein>
    <submittedName>
        <fullName evidence="4">Protein ILM1</fullName>
    </submittedName>
</protein>
<dbReference type="Proteomes" id="UP000029867">
    <property type="component" value="Unassembled WGS sequence"/>
</dbReference>
<evidence type="ECO:0000313" key="6">
    <source>
        <dbReference type="Proteomes" id="UP000189274"/>
    </source>
</evidence>
<dbReference type="Pfam" id="PF10311">
    <property type="entry name" value="Ilm1"/>
    <property type="match status" value="1"/>
</dbReference>
<dbReference type="AlphaFoldDB" id="A0A099P2Y8"/>
<keyword evidence="2" id="KW-0812">Transmembrane</keyword>
<feature type="transmembrane region" description="Helical" evidence="2">
    <location>
        <begin position="115"/>
        <end position="133"/>
    </location>
</feature>
<sequence length="186" mass="21394">MALFSARTLIGARIALLTFVAYHLLVSPRTVIEYSGVLVLASSMDLPLLMVNEKSPIYGTIGVVLITLLLSDIAALLDGNMKYFETTVFCRLLFFFPLCAYCYLGTWVVLCNSVIFSYAFIEAWFGILTFSTLKEEKMNRARDHAKKEAEFKEKYERGELQGEEKKKYEKKLEKEEYDKIMNEFKS</sequence>
<accession>A0A099P2Y8</accession>
<dbReference type="Proteomes" id="UP000189274">
    <property type="component" value="Unassembled WGS sequence"/>
</dbReference>
<proteinExistence type="predicted"/>
<dbReference type="HOGENOM" id="CLU_117796_1_0_1"/>